<comment type="caution">
    <text evidence="2">The sequence shown here is derived from an EMBL/GenBank/DDBJ whole genome shotgun (WGS) entry which is preliminary data.</text>
</comment>
<feature type="region of interest" description="Disordered" evidence="1">
    <location>
        <begin position="1"/>
        <end position="25"/>
    </location>
</feature>
<organism evidence="2 3">
    <name type="scientific">Streptomyces enissocaesilis</name>
    <dbReference type="NCBI Taxonomy" id="332589"/>
    <lineage>
        <taxon>Bacteria</taxon>
        <taxon>Bacillati</taxon>
        <taxon>Actinomycetota</taxon>
        <taxon>Actinomycetes</taxon>
        <taxon>Kitasatosporales</taxon>
        <taxon>Streptomycetaceae</taxon>
        <taxon>Streptomyces</taxon>
        <taxon>Streptomyces rochei group</taxon>
    </lineage>
</organism>
<name>A0ABN3WNR4_9ACTN</name>
<accession>A0ABN3WNR4</accession>
<reference evidence="2 3" key="1">
    <citation type="journal article" date="2019" name="Int. J. Syst. Evol. Microbiol.">
        <title>The Global Catalogue of Microorganisms (GCM) 10K type strain sequencing project: providing services to taxonomists for standard genome sequencing and annotation.</title>
        <authorList>
            <consortium name="The Broad Institute Genomics Platform"/>
            <consortium name="The Broad Institute Genome Sequencing Center for Infectious Disease"/>
            <person name="Wu L."/>
            <person name="Ma J."/>
        </authorList>
    </citation>
    <scope>NUCLEOTIDE SEQUENCE [LARGE SCALE GENOMIC DNA]</scope>
    <source>
        <strain evidence="2 3">JCM 9088</strain>
    </source>
</reference>
<protein>
    <submittedName>
        <fullName evidence="2">Uncharacterized protein</fullName>
    </submittedName>
</protein>
<keyword evidence="3" id="KW-1185">Reference proteome</keyword>
<evidence type="ECO:0000256" key="1">
    <source>
        <dbReference type="SAM" id="MobiDB-lite"/>
    </source>
</evidence>
<feature type="compositionally biased region" description="Low complexity" evidence="1">
    <location>
        <begin position="8"/>
        <end position="17"/>
    </location>
</feature>
<gene>
    <name evidence="2" type="ORF">GCM10010446_02010</name>
</gene>
<evidence type="ECO:0000313" key="2">
    <source>
        <dbReference type="EMBL" id="GAA2921608.1"/>
    </source>
</evidence>
<evidence type="ECO:0000313" key="3">
    <source>
        <dbReference type="Proteomes" id="UP001500403"/>
    </source>
</evidence>
<sequence length="64" mass="6703">MDTNNARSGASSAQSGSETRGALKRFSQSGMDMACADPVLSVIPPFCAAPEQVHTTHQGHLLCE</sequence>
<proteinExistence type="predicted"/>
<dbReference type="EMBL" id="BAAAUD010000005">
    <property type="protein sequence ID" value="GAA2921608.1"/>
    <property type="molecule type" value="Genomic_DNA"/>
</dbReference>
<dbReference type="Proteomes" id="UP001500403">
    <property type="component" value="Unassembled WGS sequence"/>
</dbReference>